<proteinExistence type="predicted"/>
<dbReference type="EMBL" id="UYSU01052024">
    <property type="protein sequence ID" value="VDM06449.1"/>
    <property type="molecule type" value="Genomic_DNA"/>
</dbReference>
<dbReference type="InterPro" id="IPR013694">
    <property type="entry name" value="VIT"/>
</dbReference>
<dbReference type="PROSITE" id="PS51468">
    <property type="entry name" value="VIT"/>
    <property type="match status" value="1"/>
</dbReference>
<dbReference type="AlphaFoldDB" id="A0A183TUB5"/>
<dbReference type="Proteomes" id="UP000275846">
    <property type="component" value="Unassembled WGS sequence"/>
</dbReference>
<evidence type="ECO:0000313" key="4">
    <source>
        <dbReference type="WBParaSite" id="SSLN_0002080701-mRNA-1"/>
    </source>
</evidence>
<sequence>MVLMAVSCDSFPFHGSLPLRACVIHPPPTQVTSACVHSLRRIDQASYGGVVDWLVGGRHELRQGSRGCGGGLFDQDGTSLKDVPLKEISVQAQIHNFIADVTCKLVYKNDSKDLVETQFVLPIDADAAVYHFEAEICKKRLVAKCQERLEAKETYQEAVNAGHSAFYMEEDELMGDTFTMKVGNIPPMETAVIRLQYFCQLQAQNETKDSGECAVAVFVLPSVLNPRYTPPCKTKFLPF</sequence>
<dbReference type="Pfam" id="PF08487">
    <property type="entry name" value="VIT"/>
    <property type="match status" value="1"/>
</dbReference>
<dbReference type="PANTHER" id="PTHR45737">
    <property type="entry name" value="VON WILLEBRAND FACTOR A DOMAIN-CONTAINING PROTEIN 5A"/>
    <property type="match status" value="1"/>
</dbReference>
<dbReference type="STRING" id="70667.A0A183TUB5"/>
<dbReference type="OrthoDB" id="1729737at2759"/>
<reference evidence="2 3" key="2">
    <citation type="submission" date="2018-11" db="EMBL/GenBank/DDBJ databases">
        <authorList>
            <consortium name="Pathogen Informatics"/>
        </authorList>
    </citation>
    <scope>NUCLEOTIDE SEQUENCE [LARGE SCALE GENOMIC DNA]</scope>
    <source>
        <strain evidence="2 3">NST_G2</strain>
    </source>
</reference>
<gene>
    <name evidence="2" type="ORF">SSLN_LOCUS20063</name>
</gene>
<dbReference type="SMART" id="SM00609">
    <property type="entry name" value="VIT"/>
    <property type="match status" value="1"/>
</dbReference>
<name>A0A183TUB5_SCHSO</name>
<keyword evidence="3" id="KW-1185">Reference proteome</keyword>
<organism evidence="4">
    <name type="scientific">Schistocephalus solidus</name>
    <name type="common">Tapeworm</name>
    <dbReference type="NCBI Taxonomy" id="70667"/>
    <lineage>
        <taxon>Eukaryota</taxon>
        <taxon>Metazoa</taxon>
        <taxon>Spiralia</taxon>
        <taxon>Lophotrochozoa</taxon>
        <taxon>Platyhelminthes</taxon>
        <taxon>Cestoda</taxon>
        <taxon>Eucestoda</taxon>
        <taxon>Diphyllobothriidea</taxon>
        <taxon>Diphyllobothriidae</taxon>
        <taxon>Schistocephalus</taxon>
    </lineage>
</organism>
<evidence type="ECO:0000313" key="2">
    <source>
        <dbReference type="EMBL" id="VDM06449.1"/>
    </source>
</evidence>
<evidence type="ECO:0000313" key="3">
    <source>
        <dbReference type="Proteomes" id="UP000275846"/>
    </source>
</evidence>
<dbReference type="WBParaSite" id="SSLN_0002080701-mRNA-1">
    <property type="protein sequence ID" value="SSLN_0002080701-mRNA-1"/>
    <property type="gene ID" value="SSLN_0002080701"/>
</dbReference>
<dbReference type="PANTHER" id="PTHR45737:SF6">
    <property type="entry name" value="VON WILLEBRAND FACTOR A DOMAIN-CONTAINING PROTEIN 5A"/>
    <property type="match status" value="1"/>
</dbReference>
<reference evidence="4" key="1">
    <citation type="submission" date="2016-06" db="UniProtKB">
        <authorList>
            <consortium name="WormBaseParasite"/>
        </authorList>
    </citation>
    <scope>IDENTIFICATION</scope>
</reference>
<accession>A0A183TUB5</accession>
<protein>
    <submittedName>
        <fullName evidence="4">VIT domain-containing protein</fullName>
    </submittedName>
</protein>
<feature type="domain" description="VIT" evidence="1">
    <location>
        <begin position="69"/>
        <end position="199"/>
    </location>
</feature>
<evidence type="ECO:0000259" key="1">
    <source>
        <dbReference type="PROSITE" id="PS51468"/>
    </source>
</evidence>